<evidence type="ECO:0000313" key="2">
    <source>
        <dbReference type="Proteomes" id="UP000009227"/>
    </source>
</evidence>
<evidence type="ECO:0000313" key="1">
    <source>
        <dbReference type="EMBL" id="AEF95727.1"/>
    </source>
</evidence>
<protein>
    <recommendedName>
        <fullName evidence="3">Rubredoxin-like domain-containing protein</fullName>
    </recommendedName>
</protein>
<dbReference type="RefSeq" id="WP_013798336.1">
    <property type="nucleotide sequence ID" value="NC_015562.1"/>
</dbReference>
<dbReference type="HOGENOM" id="CLU_2820824_0_0_2"/>
<dbReference type="AlphaFoldDB" id="F6BEZ1"/>
<dbReference type="Proteomes" id="UP000009227">
    <property type="component" value="Chromosome"/>
</dbReference>
<dbReference type="STRING" id="880724.Metig_0170"/>
<evidence type="ECO:0008006" key="3">
    <source>
        <dbReference type="Google" id="ProtNLM"/>
    </source>
</evidence>
<name>F6BEZ1_METIK</name>
<dbReference type="KEGG" id="mig:Metig_0170"/>
<accession>F6BEZ1</accession>
<reference evidence="1 2" key="1">
    <citation type="submission" date="2011-05" db="EMBL/GenBank/DDBJ databases">
        <title>Complete sequence of Methanotorris igneus Kol 5.</title>
        <authorList>
            <consortium name="US DOE Joint Genome Institute"/>
            <person name="Lucas S."/>
            <person name="Han J."/>
            <person name="Lapidus A."/>
            <person name="Cheng J.-F."/>
            <person name="Goodwin L."/>
            <person name="Pitluck S."/>
            <person name="Peters L."/>
            <person name="Mikhailova N."/>
            <person name="Chertkov O."/>
            <person name="Han C."/>
            <person name="Tapia R."/>
            <person name="Land M."/>
            <person name="Hauser L."/>
            <person name="Kyrpides N."/>
            <person name="Ivanova N."/>
            <person name="Pagani I."/>
            <person name="Sieprawska-Lupa M."/>
            <person name="Whitman W."/>
            <person name="Woyke T."/>
        </authorList>
    </citation>
    <scope>NUCLEOTIDE SEQUENCE [LARGE SCALE GENOMIC DNA]</scope>
    <source>
        <strain evidence="2">DSM 5666 / JCM 11834 / Kol 5</strain>
    </source>
</reference>
<dbReference type="GeneID" id="10643005"/>
<keyword evidence="2" id="KW-1185">Reference proteome</keyword>
<dbReference type="EMBL" id="CP002737">
    <property type="protein sequence ID" value="AEF95727.1"/>
    <property type="molecule type" value="Genomic_DNA"/>
</dbReference>
<gene>
    <name evidence="1" type="ordered locus">Metig_0170</name>
</gene>
<proteinExistence type="predicted"/>
<organism evidence="2">
    <name type="scientific">Methanotorris igneus (strain DSM 5666 / JCM 11834 / Kol 5)</name>
    <dbReference type="NCBI Taxonomy" id="880724"/>
    <lineage>
        <taxon>Archaea</taxon>
        <taxon>Methanobacteriati</taxon>
        <taxon>Methanobacteriota</taxon>
        <taxon>Methanomada group</taxon>
        <taxon>Methanococci</taxon>
        <taxon>Methanococcales</taxon>
        <taxon>Methanocaldococcaceae</taxon>
        <taxon>Methanotorris</taxon>
    </lineage>
</organism>
<sequence>MKRFLCSKCKNVIEVPYGVPKPDICPYCNADGIFIHRIDTGGRGLGRGRGRRCGLRFLEKLKP</sequence>